<accession>A0A5S9QPJ8</accession>
<proteinExistence type="predicted"/>
<keyword evidence="3" id="KW-1185">Reference proteome</keyword>
<evidence type="ECO:0000256" key="1">
    <source>
        <dbReference type="SAM" id="Phobius"/>
    </source>
</evidence>
<sequence>MDSNLTLINSTISGNESISNVGAGGIKFSNNLRFEPIELIISNTTIANNTGVDGGGLRIQSDNSMLALTTVNVTNSIIAGNAGGDCDLVDNSISIEFDLNNTLIEDGSCDATLTGAPQLGALADNGGSTLTMLPANSSPVVDAGDNTGCGTGLGIEIDQRGELRADGACDLGAVEIQYNAPPPPPPEPEVQIGAIKGVFLMLLAGLYGFRRTFNRA</sequence>
<reference evidence="2 3" key="1">
    <citation type="submission" date="2019-11" db="EMBL/GenBank/DDBJ databases">
        <authorList>
            <person name="Holert J."/>
        </authorList>
    </citation>
    <scope>NUCLEOTIDE SEQUENCE [LARGE SCALE GENOMIC DNA]</scope>
    <source>
        <strain evidence="2">SB11_3</strain>
    </source>
</reference>
<dbReference type="NCBIfam" id="NF041518">
    <property type="entry name" value="choice_anch_Q"/>
    <property type="match status" value="1"/>
</dbReference>
<dbReference type="Proteomes" id="UP000441399">
    <property type="component" value="Unassembled WGS sequence"/>
</dbReference>
<evidence type="ECO:0008006" key="4">
    <source>
        <dbReference type="Google" id="ProtNLM"/>
    </source>
</evidence>
<evidence type="ECO:0000313" key="3">
    <source>
        <dbReference type="Proteomes" id="UP000441399"/>
    </source>
</evidence>
<dbReference type="EMBL" id="CACSIO010000041">
    <property type="protein sequence ID" value="CAA0121154.1"/>
    <property type="molecule type" value="Genomic_DNA"/>
</dbReference>
<name>A0A5S9QPJ8_9GAMM</name>
<keyword evidence="1" id="KW-0812">Transmembrane</keyword>
<dbReference type="SUPFAM" id="SSF51126">
    <property type="entry name" value="Pectin lyase-like"/>
    <property type="match status" value="1"/>
</dbReference>
<protein>
    <recommendedName>
        <fullName evidence="4">Right handed beta helix domain-containing protein</fullName>
    </recommendedName>
</protein>
<keyword evidence="1" id="KW-1133">Transmembrane helix</keyword>
<dbReference type="InterPro" id="IPR059226">
    <property type="entry name" value="Choice_anch_Q_dom"/>
</dbReference>
<evidence type="ECO:0000313" key="2">
    <source>
        <dbReference type="EMBL" id="CAA0121154.1"/>
    </source>
</evidence>
<feature type="transmembrane region" description="Helical" evidence="1">
    <location>
        <begin position="190"/>
        <end position="209"/>
    </location>
</feature>
<organism evidence="2 3">
    <name type="scientific">BD1-7 clade bacterium</name>
    <dbReference type="NCBI Taxonomy" id="2029982"/>
    <lineage>
        <taxon>Bacteria</taxon>
        <taxon>Pseudomonadati</taxon>
        <taxon>Pseudomonadota</taxon>
        <taxon>Gammaproteobacteria</taxon>
        <taxon>Cellvibrionales</taxon>
        <taxon>Spongiibacteraceae</taxon>
        <taxon>BD1-7 clade</taxon>
    </lineage>
</organism>
<dbReference type="AlphaFoldDB" id="A0A5S9QPJ8"/>
<dbReference type="InterPro" id="IPR011050">
    <property type="entry name" value="Pectin_lyase_fold/virulence"/>
</dbReference>
<keyword evidence="1" id="KW-0472">Membrane</keyword>
<gene>
    <name evidence="2" type="ORF">OPDIPICF_04846</name>
</gene>